<dbReference type="GO" id="GO:0043856">
    <property type="term" value="F:anti-sigma factor antagonist activity"/>
    <property type="evidence" value="ECO:0007669"/>
    <property type="project" value="InterPro"/>
</dbReference>
<dbReference type="NCBIfam" id="TIGR00377">
    <property type="entry name" value="ant_ant_sig"/>
    <property type="match status" value="1"/>
</dbReference>
<evidence type="ECO:0000313" key="4">
    <source>
        <dbReference type="EMBL" id="SMF36676.1"/>
    </source>
</evidence>
<dbReference type="EMBL" id="FWZU01000005">
    <property type="protein sequence ID" value="SMF36676.1"/>
    <property type="molecule type" value="Genomic_DNA"/>
</dbReference>
<proteinExistence type="inferred from homology"/>
<organism evidence="4 5">
    <name type="scientific">Desulfovibrio gilichinskyi</name>
    <dbReference type="NCBI Taxonomy" id="1519643"/>
    <lineage>
        <taxon>Bacteria</taxon>
        <taxon>Pseudomonadati</taxon>
        <taxon>Thermodesulfobacteriota</taxon>
        <taxon>Desulfovibrionia</taxon>
        <taxon>Desulfovibrionales</taxon>
        <taxon>Desulfovibrionaceae</taxon>
        <taxon>Desulfovibrio</taxon>
    </lineage>
</organism>
<evidence type="ECO:0000256" key="2">
    <source>
        <dbReference type="RuleBase" id="RU003749"/>
    </source>
</evidence>
<evidence type="ECO:0000256" key="1">
    <source>
        <dbReference type="ARBA" id="ARBA00009013"/>
    </source>
</evidence>
<keyword evidence="5" id="KW-1185">Reference proteome</keyword>
<dbReference type="InterPro" id="IPR003658">
    <property type="entry name" value="Anti-sigma_ant"/>
</dbReference>
<dbReference type="RefSeq" id="WP_085103975.1">
    <property type="nucleotide sequence ID" value="NZ_FWZU01000005.1"/>
</dbReference>
<gene>
    <name evidence="4" type="ORF">SAMN06295933_3187</name>
</gene>
<reference evidence="5" key="1">
    <citation type="submission" date="2017-04" db="EMBL/GenBank/DDBJ databases">
        <authorList>
            <person name="Varghese N."/>
            <person name="Submissions S."/>
        </authorList>
    </citation>
    <scope>NUCLEOTIDE SEQUENCE [LARGE SCALE GENOMIC DNA]</scope>
    <source>
        <strain evidence="5">K3S</strain>
    </source>
</reference>
<dbReference type="PANTHER" id="PTHR33495">
    <property type="entry name" value="ANTI-SIGMA FACTOR ANTAGONIST TM_1081-RELATED-RELATED"/>
    <property type="match status" value="1"/>
</dbReference>
<dbReference type="AlphaFoldDB" id="A0A1X7EMM8"/>
<dbReference type="Proteomes" id="UP000192906">
    <property type="component" value="Unassembled WGS sequence"/>
</dbReference>
<comment type="similarity">
    <text evidence="1 2">Belongs to the anti-sigma-factor antagonist family.</text>
</comment>
<dbReference type="InterPro" id="IPR002645">
    <property type="entry name" value="STAS_dom"/>
</dbReference>
<dbReference type="OrthoDB" id="280847at2"/>
<dbReference type="CDD" id="cd07043">
    <property type="entry name" value="STAS_anti-anti-sigma_factors"/>
    <property type="match status" value="1"/>
</dbReference>
<feature type="domain" description="STAS" evidence="3">
    <location>
        <begin position="1"/>
        <end position="110"/>
    </location>
</feature>
<accession>A0A1X7EMM8</accession>
<sequence length="111" mass="11904">MELSNKKVENALVVGLKGRLDALTSPNFEDTICQFIKKGDTKIVLDLGELEYISSAGLRAILSTAKRLRAENGAIAFANITGMISEVFEISGFGSMFNLYGSALLAAKDIS</sequence>
<name>A0A1X7EMM8_9BACT</name>
<evidence type="ECO:0000259" key="3">
    <source>
        <dbReference type="PROSITE" id="PS50801"/>
    </source>
</evidence>
<protein>
    <recommendedName>
        <fullName evidence="2">Anti-sigma factor antagonist</fullName>
    </recommendedName>
</protein>
<dbReference type="STRING" id="1519643.SAMN06295933_3187"/>
<dbReference type="InterPro" id="IPR036513">
    <property type="entry name" value="STAS_dom_sf"/>
</dbReference>
<evidence type="ECO:0000313" key="5">
    <source>
        <dbReference type="Proteomes" id="UP000192906"/>
    </source>
</evidence>
<dbReference type="SUPFAM" id="SSF52091">
    <property type="entry name" value="SpoIIaa-like"/>
    <property type="match status" value="1"/>
</dbReference>
<dbReference type="Pfam" id="PF01740">
    <property type="entry name" value="STAS"/>
    <property type="match status" value="1"/>
</dbReference>
<dbReference type="Gene3D" id="3.30.750.24">
    <property type="entry name" value="STAS domain"/>
    <property type="match status" value="1"/>
</dbReference>
<dbReference type="PROSITE" id="PS50801">
    <property type="entry name" value="STAS"/>
    <property type="match status" value="1"/>
</dbReference>